<dbReference type="Gene3D" id="1.10.510.10">
    <property type="entry name" value="Transferase(Phosphotransferase) domain 1"/>
    <property type="match status" value="2"/>
</dbReference>
<dbReference type="SUPFAM" id="SSF56112">
    <property type="entry name" value="Protein kinase-like (PK-like)"/>
    <property type="match status" value="2"/>
</dbReference>
<dbReference type="CDD" id="cd14014">
    <property type="entry name" value="STKc_PknB_like"/>
    <property type="match status" value="1"/>
</dbReference>
<evidence type="ECO:0000256" key="9">
    <source>
        <dbReference type="PROSITE-ProRule" id="PRU10141"/>
    </source>
</evidence>
<keyword evidence="5 9" id="KW-0547">Nucleotide-binding</keyword>
<evidence type="ECO:0000313" key="12">
    <source>
        <dbReference type="EMBL" id="GAA2375244.1"/>
    </source>
</evidence>
<sequence length="1264" mass="138073">MGDFQGPGERRTALTLAEELPEEWYVIAGRKLGGESRDDLDLIVVGEHTIFVLEEKAWGPRIELHDQYWKVRAEERRNPLDRVNHLARVLAGRLRTRVPDYLEASRGAHLVVAGVVLSHEALELEIGQDYDDGDGVHALAGAAAWLRSRDAPTGGDLARVRVAAIGFLLGLHGRDGGIERIGPYAVVQELAPIGDARCFHARDSDRTIMLRCYPLYGWGGDADPRDIIERERQALQRLDDLDRGWRVHASFVHEARQWMVVPLVPARGKSLFASLQLNDPPRSAGRLPQRVGVDVVRDAFAGLHEVHEEGLIHRGLHPRRIYLGRGLRVKFSDFYLARLTGAVTIASNPAADADLGVPYRAPECHDNIAFSTWASDVYSLALALSVWLLGEIPAAPDAGEVRGRIAAFPVVGSVLARCLSLDPAQRPLAEEAAEELTAAVADADAALESPPVAAADPIEVQPGTVLGGRYEILQRLGRGGSAETWLARDANLGERRVIKCFLADVGADARAEFAITDRIRHPRCARVYDAVWSPPPGYLVLEYVEGANLRDFFDSDRPTAEQCRTIALDVLEALGHLHEVGLIHRDVTPRNIIVTPGVRAKLIDFGLSGAPSTRSVVGTPPFTAPEVAARRGATVQSDIYGLAVTLTWLMLGRYPYAGDPISGADRRGELIPPTPDERQTWGPLGAALLDVLFRAAEADPAQRPPSVADFARQLRLLDDIPVTAGHDLVNDTVRALRQLYRGSDVGNAGNRGLEGEFAQATYVPTLLDTGLLPTVLDGRIRLVLLTGNPGDGKTSFLVKVGEALRQRGANIVAEDAAGWRMHLDGHTFVAVYDASESHDGLSSDDLMRRAMTPGPGEDPQRRTVLLAINDGRLLQFFSDNRAAYPHEYTEIRRQLGGEPMHDEGVVLVDLKRRTLAPRPDGPSLARQILELFVAPPRWSVCDGCASRAVCPITANAESLRAAGLDAVDELLTTSHLRRQRRATFRDVRSALAWLITGDRACEEVHQARARNMDLRRSGGTRTEDLAFDPDSADYLVQEWSSLDPGTALAPEVERAARADPSIASHPAAFGSADRVAVQRRLFFGLWSPPGGTRRSVRVYRYFDEFTAALAAEPEQLRARYLPRLLLGLSRMLGAPGYRGTNLALTDQQAGGSWAIIKEIPAADFTLSVPLRTSPYVETCPDTLILRHRSNVALSLTLDTAELVLRVANGELIGDDASGTIQQEIENFSSRLRRSPSSAVRIVDPAGRDAHARIDDGRIVLEVGR</sequence>
<keyword evidence="13" id="KW-1185">Reference proteome</keyword>
<dbReference type="InterPro" id="IPR000719">
    <property type="entry name" value="Prot_kinase_dom"/>
</dbReference>
<protein>
    <recommendedName>
        <fullName evidence="14">Serine/threonine protein kinase</fullName>
    </recommendedName>
</protein>
<evidence type="ECO:0000259" key="11">
    <source>
        <dbReference type="PROSITE" id="PS50965"/>
    </source>
</evidence>
<organism evidence="12 13">
    <name type="scientific">Dactylosporangium salmoneum</name>
    <dbReference type="NCBI Taxonomy" id="53361"/>
    <lineage>
        <taxon>Bacteria</taxon>
        <taxon>Bacillati</taxon>
        <taxon>Actinomycetota</taxon>
        <taxon>Actinomycetes</taxon>
        <taxon>Micromonosporales</taxon>
        <taxon>Micromonosporaceae</taxon>
        <taxon>Dactylosporangium</taxon>
    </lineage>
</organism>
<dbReference type="Pfam" id="PF00069">
    <property type="entry name" value="Pkinase"/>
    <property type="match status" value="1"/>
</dbReference>
<evidence type="ECO:0000256" key="6">
    <source>
        <dbReference type="ARBA" id="ARBA00022777"/>
    </source>
</evidence>
<dbReference type="Pfam" id="PF07714">
    <property type="entry name" value="PK_Tyr_Ser-Thr"/>
    <property type="match status" value="1"/>
</dbReference>
<dbReference type="InterPro" id="IPR011528">
    <property type="entry name" value="NERD"/>
</dbReference>
<feature type="binding site" evidence="9">
    <location>
        <position position="499"/>
    </location>
    <ligand>
        <name>ATP</name>
        <dbReference type="ChEBI" id="CHEBI:30616"/>
    </ligand>
</feature>
<evidence type="ECO:0000256" key="7">
    <source>
        <dbReference type="ARBA" id="ARBA00022840"/>
    </source>
</evidence>
<feature type="domain" description="Protein kinase" evidence="10">
    <location>
        <begin position="184"/>
        <end position="440"/>
    </location>
</feature>
<dbReference type="Pfam" id="PF08378">
    <property type="entry name" value="NERD"/>
    <property type="match status" value="1"/>
</dbReference>
<dbReference type="PROSITE" id="PS50965">
    <property type="entry name" value="NERD"/>
    <property type="match status" value="1"/>
</dbReference>
<dbReference type="InterPro" id="IPR017441">
    <property type="entry name" value="Protein_kinase_ATP_BS"/>
</dbReference>
<evidence type="ECO:0008006" key="14">
    <source>
        <dbReference type="Google" id="ProtNLM"/>
    </source>
</evidence>
<evidence type="ECO:0000256" key="2">
    <source>
        <dbReference type="ARBA" id="ARBA00004647"/>
    </source>
</evidence>
<evidence type="ECO:0000259" key="10">
    <source>
        <dbReference type="PROSITE" id="PS50011"/>
    </source>
</evidence>
<dbReference type="PANTHER" id="PTHR43289:SF30">
    <property type="entry name" value="NON-SPECIFIC SERINE_THREONINE PROTEIN KINASE"/>
    <property type="match status" value="1"/>
</dbReference>
<accession>A0ABN3HBP4</accession>
<evidence type="ECO:0000256" key="1">
    <source>
        <dbReference type="ARBA" id="ARBA00004300"/>
    </source>
</evidence>
<reference evidence="12 13" key="1">
    <citation type="journal article" date="2019" name="Int. J. Syst. Evol. Microbiol.">
        <title>The Global Catalogue of Microorganisms (GCM) 10K type strain sequencing project: providing services to taxonomists for standard genome sequencing and annotation.</title>
        <authorList>
            <consortium name="The Broad Institute Genomics Platform"/>
            <consortium name="The Broad Institute Genome Sequencing Center for Infectious Disease"/>
            <person name="Wu L."/>
            <person name="Ma J."/>
        </authorList>
    </citation>
    <scope>NUCLEOTIDE SEQUENCE [LARGE SCALE GENOMIC DNA]</scope>
    <source>
        <strain evidence="12 13">JCM 3272</strain>
    </source>
</reference>
<dbReference type="Proteomes" id="UP001501444">
    <property type="component" value="Unassembled WGS sequence"/>
</dbReference>
<dbReference type="InterPro" id="IPR001245">
    <property type="entry name" value="Ser-Thr/Tyr_kinase_cat_dom"/>
</dbReference>
<proteinExistence type="inferred from homology"/>
<name>A0ABN3HBP4_9ACTN</name>
<evidence type="ECO:0000256" key="8">
    <source>
        <dbReference type="ARBA" id="ARBA00023212"/>
    </source>
</evidence>
<dbReference type="PANTHER" id="PTHR43289">
    <property type="entry name" value="MITOGEN-ACTIVATED PROTEIN KINASE KINASE KINASE 20-RELATED"/>
    <property type="match status" value="1"/>
</dbReference>
<evidence type="ECO:0000313" key="13">
    <source>
        <dbReference type="Proteomes" id="UP001501444"/>
    </source>
</evidence>
<keyword evidence="7 9" id="KW-0067">ATP-binding</keyword>
<feature type="domain" description="NERD" evidence="11">
    <location>
        <begin position="4"/>
        <end position="113"/>
    </location>
</feature>
<keyword evidence="8" id="KW-0206">Cytoskeleton</keyword>
<evidence type="ECO:0000256" key="4">
    <source>
        <dbReference type="ARBA" id="ARBA00022679"/>
    </source>
</evidence>
<evidence type="ECO:0000256" key="3">
    <source>
        <dbReference type="ARBA" id="ARBA00010886"/>
    </source>
</evidence>
<dbReference type="InterPro" id="IPR008266">
    <property type="entry name" value="Tyr_kinase_AS"/>
</dbReference>
<dbReference type="EMBL" id="BAAARV010000078">
    <property type="protein sequence ID" value="GAA2375244.1"/>
    <property type="molecule type" value="Genomic_DNA"/>
</dbReference>
<dbReference type="PROSITE" id="PS50011">
    <property type="entry name" value="PROTEIN_KINASE_DOM"/>
    <property type="match status" value="2"/>
</dbReference>
<comment type="similarity">
    <text evidence="3">Belongs to the protein kinase superfamily. NEK Ser/Thr protein kinase family. NIMA subfamily.</text>
</comment>
<dbReference type="PROSITE" id="PS00107">
    <property type="entry name" value="PROTEIN_KINASE_ATP"/>
    <property type="match status" value="1"/>
</dbReference>
<evidence type="ECO:0000256" key="5">
    <source>
        <dbReference type="ARBA" id="ARBA00022741"/>
    </source>
</evidence>
<keyword evidence="4" id="KW-0808">Transferase</keyword>
<comment type="subcellular location">
    <subcellularLocation>
        <location evidence="1">Cytoplasm</location>
        <location evidence="1">Cytoskeleton</location>
        <location evidence="1">Microtubule organizing center</location>
        <location evidence="1">Centrosome</location>
    </subcellularLocation>
    <subcellularLocation>
        <location evidence="2">Cytoplasm</location>
        <location evidence="2">Cytoskeleton</location>
        <location evidence="2">Spindle pole</location>
    </subcellularLocation>
</comment>
<dbReference type="PROSITE" id="PS00109">
    <property type="entry name" value="PROTEIN_KINASE_TYR"/>
    <property type="match status" value="1"/>
</dbReference>
<keyword evidence="8" id="KW-0963">Cytoplasm</keyword>
<comment type="caution">
    <text evidence="12">The sequence shown here is derived from an EMBL/GenBank/DDBJ whole genome shotgun (WGS) entry which is preliminary data.</text>
</comment>
<dbReference type="InterPro" id="IPR011009">
    <property type="entry name" value="Kinase-like_dom_sf"/>
</dbReference>
<keyword evidence="6" id="KW-0418">Kinase</keyword>
<feature type="domain" description="Protein kinase" evidence="10">
    <location>
        <begin position="470"/>
        <end position="716"/>
    </location>
</feature>
<gene>
    <name evidence="12" type="ORF">GCM10010170_078660</name>
</gene>